<dbReference type="SUPFAM" id="SSF52768">
    <property type="entry name" value="Arginase/deacetylase"/>
    <property type="match status" value="1"/>
</dbReference>
<dbReference type="Pfam" id="PF00491">
    <property type="entry name" value="Arginase"/>
    <property type="match status" value="1"/>
</dbReference>
<sequence>MAASRSISITYVPADCGSIIPGKSKAPKAFQDVSIASKLRNAGVPSVSEHHPLDSPATYAATTFAPGSVRNEDLNVSVCESVRRTIAQNLNSAAKPPFQLIVGGECCMAPGILSAFWQHAISQTPPLQVGLIYIDADTDLASPTNPGSTGNLAGMNMTHLIRSPGALSSMAQFARPSGAPLCDPSNTVLFGINMSFSGNKQEHFTYLFDNNYKVVSSASVAHGPEQRAKEALQYLESRVDVIMVHLDVDAIDPLLFPLANLPNFTGVTFDQMMRVLKVFLASERVGGLTVAEVNPDHDPGLGMVEKLTDKIVGMLAARGGGYGVSSGVKEKLGKLYSMA</sequence>
<comment type="caution">
    <text evidence="5">The sequence shown here is derived from an EMBL/GenBank/DDBJ whole genome shotgun (WGS) entry which is preliminary data.</text>
</comment>
<dbReference type="Proteomes" id="UP000191342">
    <property type="component" value="Unassembled WGS sequence"/>
</dbReference>
<evidence type="ECO:0000256" key="2">
    <source>
        <dbReference type="ARBA" id="ARBA00022801"/>
    </source>
</evidence>
<dbReference type="EMBL" id="MLQL01000038">
    <property type="protein sequence ID" value="OQE14398.1"/>
    <property type="molecule type" value="Genomic_DNA"/>
</dbReference>
<keyword evidence="2" id="KW-0378">Hydrolase</keyword>
<keyword evidence="3" id="KW-0464">Manganese</keyword>
<dbReference type="InterPro" id="IPR023696">
    <property type="entry name" value="Ureohydrolase_dom_sf"/>
</dbReference>
<dbReference type="InterPro" id="IPR006035">
    <property type="entry name" value="Ureohydrolase"/>
</dbReference>
<dbReference type="GO" id="GO:0030145">
    <property type="term" value="F:manganese ion binding"/>
    <property type="evidence" value="ECO:0007669"/>
    <property type="project" value="TreeGrafter"/>
</dbReference>
<dbReference type="PANTHER" id="PTHR43782">
    <property type="entry name" value="ARGINASE"/>
    <property type="match status" value="1"/>
</dbReference>
<accession>A0A1V6SKG1</accession>
<comment type="similarity">
    <text evidence="4">Belongs to the arginase family.</text>
</comment>
<evidence type="ECO:0000256" key="1">
    <source>
        <dbReference type="ARBA" id="ARBA00022723"/>
    </source>
</evidence>
<dbReference type="PANTHER" id="PTHR43782:SF3">
    <property type="entry name" value="ARGINASE"/>
    <property type="match status" value="1"/>
</dbReference>
<reference evidence="6" key="1">
    <citation type="journal article" date="2017" name="Nat. Microbiol.">
        <title>Global analysis of biosynthetic gene clusters reveals vast potential of secondary metabolite production in Penicillium species.</title>
        <authorList>
            <person name="Nielsen J.C."/>
            <person name="Grijseels S."/>
            <person name="Prigent S."/>
            <person name="Ji B."/>
            <person name="Dainat J."/>
            <person name="Nielsen K.F."/>
            <person name="Frisvad J.C."/>
            <person name="Workman M."/>
            <person name="Nielsen J."/>
        </authorList>
    </citation>
    <scope>NUCLEOTIDE SEQUENCE [LARGE SCALE GENOMIC DNA]</scope>
    <source>
        <strain evidence="6">IBT 14082</strain>
    </source>
</reference>
<keyword evidence="1" id="KW-0479">Metal-binding</keyword>
<dbReference type="OrthoDB" id="9992747at2759"/>
<keyword evidence="6" id="KW-1185">Reference proteome</keyword>
<proteinExistence type="inferred from homology"/>
<dbReference type="GO" id="GO:0005737">
    <property type="term" value="C:cytoplasm"/>
    <property type="evidence" value="ECO:0007669"/>
    <property type="project" value="TreeGrafter"/>
</dbReference>
<dbReference type="STRING" id="254877.A0A1V6SKG1"/>
<evidence type="ECO:0000256" key="3">
    <source>
        <dbReference type="ARBA" id="ARBA00023211"/>
    </source>
</evidence>
<dbReference type="Gene3D" id="3.40.800.10">
    <property type="entry name" value="Ureohydrolase domain"/>
    <property type="match status" value="1"/>
</dbReference>
<name>A0A1V6SKG1_9EURO</name>
<protein>
    <recommendedName>
        <fullName evidence="7">Arginase</fullName>
    </recommendedName>
</protein>
<evidence type="ECO:0000313" key="6">
    <source>
        <dbReference type="Proteomes" id="UP000191342"/>
    </source>
</evidence>
<dbReference type="GO" id="GO:0004053">
    <property type="term" value="F:arginase activity"/>
    <property type="evidence" value="ECO:0007669"/>
    <property type="project" value="TreeGrafter"/>
</dbReference>
<dbReference type="AlphaFoldDB" id="A0A1V6SKG1"/>
<organism evidence="5 6">
    <name type="scientific">Penicillium flavigenum</name>
    <dbReference type="NCBI Taxonomy" id="254877"/>
    <lineage>
        <taxon>Eukaryota</taxon>
        <taxon>Fungi</taxon>
        <taxon>Dikarya</taxon>
        <taxon>Ascomycota</taxon>
        <taxon>Pezizomycotina</taxon>
        <taxon>Eurotiomycetes</taxon>
        <taxon>Eurotiomycetidae</taxon>
        <taxon>Eurotiales</taxon>
        <taxon>Aspergillaceae</taxon>
        <taxon>Penicillium</taxon>
    </lineage>
</organism>
<evidence type="ECO:0008006" key="7">
    <source>
        <dbReference type="Google" id="ProtNLM"/>
    </source>
</evidence>
<dbReference type="PROSITE" id="PS51409">
    <property type="entry name" value="ARGINASE_2"/>
    <property type="match status" value="1"/>
</dbReference>
<gene>
    <name evidence="5" type="ORF">PENFLA_c038G05250</name>
</gene>
<evidence type="ECO:0000313" key="5">
    <source>
        <dbReference type="EMBL" id="OQE14398.1"/>
    </source>
</evidence>
<evidence type="ECO:0000256" key="4">
    <source>
        <dbReference type="PROSITE-ProRule" id="PRU00742"/>
    </source>
</evidence>